<sequence>MEILLVFVPIYLFISLVAFYKWLKLSVTVSTMESEHKLEIRKLETLLEDERRKATSSPS</sequence>
<accession>A0A1Y6CA52</accession>
<evidence type="ECO:0000313" key="3">
    <source>
        <dbReference type="Proteomes" id="UP000192907"/>
    </source>
</evidence>
<reference evidence="3" key="1">
    <citation type="submission" date="2017-04" db="EMBL/GenBank/DDBJ databases">
        <authorList>
            <person name="Varghese N."/>
            <person name="Submissions S."/>
        </authorList>
    </citation>
    <scope>NUCLEOTIDE SEQUENCE [LARGE SCALE GENOMIC DNA]</scope>
    <source>
        <strain evidence="3">RKEM611</strain>
    </source>
</reference>
<dbReference type="EMBL" id="FWZT01000013">
    <property type="protein sequence ID" value="SMF44820.1"/>
    <property type="molecule type" value="Genomic_DNA"/>
</dbReference>
<keyword evidence="1" id="KW-1133">Transmembrane helix</keyword>
<keyword evidence="1" id="KW-0472">Membrane</keyword>
<evidence type="ECO:0000256" key="1">
    <source>
        <dbReference type="SAM" id="Phobius"/>
    </source>
</evidence>
<feature type="transmembrane region" description="Helical" evidence="1">
    <location>
        <begin position="6"/>
        <end position="23"/>
    </location>
</feature>
<keyword evidence="3" id="KW-1185">Reference proteome</keyword>
<dbReference type="AlphaFoldDB" id="A0A1Y6CA52"/>
<proteinExistence type="predicted"/>
<name>A0A1Y6CA52_9BACT</name>
<dbReference type="STRING" id="1513793.SAMN06296036_113154"/>
<gene>
    <name evidence="2" type="ORF">SAMN06296036_113154</name>
</gene>
<keyword evidence="1" id="KW-0812">Transmembrane</keyword>
<protein>
    <submittedName>
        <fullName evidence="2">Uncharacterized protein</fullName>
    </submittedName>
</protein>
<dbReference type="Proteomes" id="UP000192907">
    <property type="component" value="Unassembled WGS sequence"/>
</dbReference>
<organism evidence="2 3">
    <name type="scientific">Pseudobacteriovorax antillogorgiicola</name>
    <dbReference type="NCBI Taxonomy" id="1513793"/>
    <lineage>
        <taxon>Bacteria</taxon>
        <taxon>Pseudomonadati</taxon>
        <taxon>Bdellovibrionota</taxon>
        <taxon>Oligoflexia</taxon>
        <taxon>Oligoflexales</taxon>
        <taxon>Pseudobacteriovoracaceae</taxon>
        <taxon>Pseudobacteriovorax</taxon>
    </lineage>
</organism>
<evidence type="ECO:0000313" key="2">
    <source>
        <dbReference type="EMBL" id="SMF44820.1"/>
    </source>
</evidence>
<dbReference type="RefSeq" id="WP_132321245.1">
    <property type="nucleotide sequence ID" value="NZ_FWZT01000013.1"/>
</dbReference>